<dbReference type="RefSeq" id="WP_084320207.1">
    <property type="nucleotide sequence ID" value="NZ_FNTY01000002.1"/>
</dbReference>
<dbReference type="PROSITE" id="PS51257">
    <property type="entry name" value="PROKAR_LIPOPROTEIN"/>
    <property type="match status" value="1"/>
</dbReference>
<gene>
    <name evidence="3" type="ORF">SAMN04490194_6048</name>
</gene>
<feature type="signal peptide" evidence="2">
    <location>
        <begin position="1"/>
        <end position="19"/>
    </location>
</feature>
<dbReference type="AlphaFoldDB" id="A0A1H5NIM9"/>
<evidence type="ECO:0000256" key="2">
    <source>
        <dbReference type="SAM" id="SignalP"/>
    </source>
</evidence>
<protein>
    <recommendedName>
        <fullName evidence="5">Lipoprotein</fullName>
    </recommendedName>
</protein>
<dbReference type="Proteomes" id="UP000198985">
    <property type="component" value="Unassembled WGS sequence"/>
</dbReference>
<keyword evidence="2" id="KW-0732">Signal</keyword>
<feature type="region of interest" description="Disordered" evidence="1">
    <location>
        <begin position="148"/>
        <end position="175"/>
    </location>
</feature>
<proteinExistence type="predicted"/>
<sequence>MRVLLVTMTFMTLAGCASGTISTLNEEHYGCRATGNFFDFSGETAIAECRKKIDQFCQLTGAPTVIGKTASEPSGYGRYATADIDFQCISAKDAELKQRQIAEIKNQQMKAVIQNAKSTCQQDFGFTPNTPEFGNCLLQIQRQSIEHEREQSAQAASDERSEAALAQQRREASDRNAMGAMQMLNDNNNKAIDRINNRVTPGINCTSYSYGSTVQTNCN</sequence>
<evidence type="ECO:0008006" key="5">
    <source>
        <dbReference type="Google" id="ProtNLM"/>
    </source>
</evidence>
<reference evidence="3 4" key="1">
    <citation type="submission" date="2016-10" db="EMBL/GenBank/DDBJ databases">
        <authorList>
            <person name="de Groot N.N."/>
        </authorList>
    </citation>
    <scope>NUCLEOTIDE SEQUENCE [LARGE SCALE GENOMIC DNA]</scope>
    <source>
        <strain evidence="3 4">BS3662</strain>
    </source>
</reference>
<feature type="compositionally biased region" description="Basic and acidic residues" evidence="1">
    <location>
        <begin position="148"/>
        <end position="174"/>
    </location>
</feature>
<evidence type="ECO:0000313" key="3">
    <source>
        <dbReference type="EMBL" id="SEF00687.1"/>
    </source>
</evidence>
<accession>A0A1H5NIM9</accession>
<dbReference type="EMBL" id="FNTY01000002">
    <property type="protein sequence ID" value="SEF00687.1"/>
    <property type="molecule type" value="Genomic_DNA"/>
</dbReference>
<evidence type="ECO:0000313" key="4">
    <source>
        <dbReference type="Proteomes" id="UP000198985"/>
    </source>
</evidence>
<feature type="chain" id="PRO_5011616450" description="Lipoprotein" evidence="2">
    <location>
        <begin position="20"/>
        <end position="219"/>
    </location>
</feature>
<name>A0A1H5NIM9_9PSED</name>
<evidence type="ECO:0000256" key="1">
    <source>
        <dbReference type="SAM" id="MobiDB-lite"/>
    </source>
</evidence>
<organism evidence="3 4">
    <name type="scientific">Pseudomonas migulae</name>
    <dbReference type="NCBI Taxonomy" id="78543"/>
    <lineage>
        <taxon>Bacteria</taxon>
        <taxon>Pseudomonadati</taxon>
        <taxon>Pseudomonadota</taxon>
        <taxon>Gammaproteobacteria</taxon>
        <taxon>Pseudomonadales</taxon>
        <taxon>Pseudomonadaceae</taxon>
        <taxon>Pseudomonas</taxon>
    </lineage>
</organism>